<proteinExistence type="predicted"/>
<evidence type="ECO:0000256" key="1">
    <source>
        <dbReference type="SAM" id="SignalP"/>
    </source>
</evidence>
<keyword evidence="3" id="KW-1185">Reference proteome</keyword>
<name>A0ABW2DNU8_9BACT</name>
<dbReference type="Proteomes" id="UP001596405">
    <property type="component" value="Unassembled WGS sequence"/>
</dbReference>
<protein>
    <submittedName>
        <fullName evidence="2">Uncharacterized protein</fullName>
    </submittedName>
</protein>
<gene>
    <name evidence="2" type="ORF">ACFQHR_17090</name>
</gene>
<organism evidence="2 3">
    <name type="scientific">Rufibacter roseus</name>
    <dbReference type="NCBI Taxonomy" id="1567108"/>
    <lineage>
        <taxon>Bacteria</taxon>
        <taxon>Pseudomonadati</taxon>
        <taxon>Bacteroidota</taxon>
        <taxon>Cytophagia</taxon>
        <taxon>Cytophagales</taxon>
        <taxon>Hymenobacteraceae</taxon>
        <taxon>Rufibacter</taxon>
    </lineage>
</organism>
<evidence type="ECO:0000313" key="3">
    <source>
        <dbReference type="Proteomes" id="UP001596405"/>
    </source>
</evidence>
<feature type="chain" id="PRO_5045693118" evidence="1">
    <location>
        <begin position="22"/>
        <end position="118"/>
    </location>
</feature>
<reference evidence="3" key="1">
    <citation type="journal article" date="2019" name="Int. J. Syst. Evol. Microbiol.">
        <title>The Global Catalogue of Microorganisms (GCM) 10K type strain sequencing project: providing services to taxonomists for standard genome sequencing and annotation.</title>
        <authorList>
            <consortium name="The Broad Institute Genomics Platform"/>
            <consortium name="The Broad Institute Genome Sequencing Center for Infectious Disease"/>
            <person name="Wu L."/>
            <person name="Ma J."/>
        </authorList>
    </citation>
    <scope>NUCLEOTIDE SEQUENCE [LARGE SCALE GENOMIC DNA]</scope>
    <source>
        <strain evidence="3">CGMCC 4.7393</strain>
    </source>
</reference>
<feature type="signal peptide" evidence="1">
    <location>
        <begin position="1"/>
        <end position="21"/>
    </location>
</feature>
<sequence length="118" mass="13493">MKNVFFLFLMLGVLLTFEATAQDNSAKPKKVKLGKTKLMVHPDAIYMLKLEDKTIEIDLKVLEEIDLSWVVLAESITGEKALVDYGDKGEFGVVLLTFTKEYEPEVLRIMQDAKRKRL</sequence>
<comment type="caution">
    <text evidence="2">The sequence shown here is derived from an EMBL/GenBank/DDBJ whole genome shotgun (WGS) entry which is preliminary data.</text>
</comment>
<keyword evidence="1" id="KW-0732">Signal</keyword>
<accession>A0ABW2DNU8</accession>
<dbReference type="RefSeq" id="WP_066616125.1">
    <property type="nucleotide sequence ID" value="NZ_JBHSYQ010000015.1"/>
</dbReference>
<dbReference type="EMBL" id="JBHSYQ010000015">
    <property type="protein sequence ID" value="MFC6999355.1"/>
    <property type="molecule type" value="Genomic_DNA"/>
</dbReference>
<evidence type="ECO:0000313" key="2">
    <source>
        <dbReference type="EMBL" id="MFC6999355.1"/>
    </source>
</evidence>